<gene>
    <name evidence="4" type="ORF">ESB13_16605</name>
</gene>
<feature type="domain" description="Conserved virulence factor B first S1" evidence="2">
    <location>
        <begin position="4"/>
        <end position="63"/>
    </location>
</feature>
<comment type="caution">
    <text evidence="4">The sequence shown here is derived from an EMBL/GenBank/DDBJ whole genome shotgun (WGS) entry which is preliminary data.</text>
</comment>
<evidence type="ECO:0000313" key="4">
    <source>
        <dbReference type="EMBL" id="RXK83700.1"/>
    </source>
</evidence>
<dbReference type="InterPro" id="IPR040764">
    <property type="entry name" value="CvfB_WH"/>
</dbReference>
<feature type="domain" description="Conserved virulence factor B-like winged helix" evidence="3">
    <location>
        <begin position="218"/>
        <end position="274"/>
    </location>
</feature>
<dbReference type="Gene3D" id="2.40.50.140">
    <property type="entry name" value="Nucleic acid-binding proteins"/>
    <property type="match status" value="2"/>
</dbReference>
<evidence type="ECO:0000259" key="3">
    <source>
        <dbReference type="Pfam" id="PF17783"/>
    </source>
</evidence>
<dbReference type="AlphaFoldDB" id="A0A4Q1D5C9"/>
<dbReference type="InterPro" id="IPR014464">
    <property type="entry name" value="CvfB_fam"/>
</dbReference>
<sequence>MVEVGKINRLKVLRQVEIGAFMDDGEGGILLPKRFVPRNIKNGDELDVFIYHDSDNRLIATTQKPNAVVGDIAFMQVVAVTPQGAFLDWGLMKDLFVPKSQQQSFMRVGAGYLVKLYVDEQTGRVAATERIERLLDNEHLTVAEKQQVKLLVYRRSELGYVVIINGIHTGLLYFNEVFKELEIGDTLDGFIKKIREDNKIDVGLGKPGYDKVEDETGKILRLLRENDGYLPYHDKSDPQEIYDFFGMSKKTFKMTTGALYKQQKISFTQSGIKLLSND</sequence>
<evidence type="ECO:0000313" key="5">
    <source>
        <dbReference type="Proteomes" id="UP000290545"/>
    </source>
</evidence>
<dbReference type="InterPro" id="IPR036388">
    <property type="entry name" value="WH-like_DNA-bd_sf"/>
</dbReference>
<dbReference type="OrthoDB" id="9801597at2"/>
<dbReference type="RefSeq" id="WP_129004752.1">
    <property type="nucleotide sequence ID" value="NZ_SDHZ01000002.1"/>
</dbReference>
<evidence type="ECO:0000259" key="2">
    <source>
        <dbReference type="Pfam" id="PF13509"/>
    </source>
</evidence>
<dbReference type="Proteomes" id="UP000290545">
    <property type="component" value="Unassembled WGS sequence"/>
</dbReference>
<name>A0A4Q1D5C9_9BACT</name>
<organism evidence="4 5">
    <name type="scientific">Filimonas effusa</name>
    <dbReference type="NCBI Taxonomy" id="2508721"/>
    <lineage>
        <taxon>Bacteria</taxon>
        <taxon>Pseudomonadati</taxon>
        <taxon>Bacteroidota</taxon>
        <taxon>Chitinophagia</taxon>
        <taxon>Chitinophagales</taxon>
        <taxon>Chitinophagaceae</taxon>
        <taxon>Filimonas</taxon>
    </lineage>
</organism>
<dbReference type="PIRSF" id="PIRSF012524">
    <property type="entry name" value="YitL_S1"/>
    <property type="match status" value="1"/>
</dbReference>
<comment type="similarity">
    <text evidence="1">Belongs to the CvfB family.</text>
</comment>
<dbReference type="EMBL" id="SDHZ01000002">
    <property type="protein sequence ID" value="RXK83700.1"/>
    <property type="molecule type" value="Genomic_DNA"/>
</dbReference>
<reference evidence="4 5" key="1">
    <citation type="submission" date="2019-01" db="EMBL/GenBank/DDBJ databases">
        <title>Filimonas sp. strain TTM-71.</title>
        <authorList>
            <person name="Chen W.-M."/>
        </authorList>
    </citation>
    <scope>NUCLEOTIDE SEQUENCE [LARGE SCALE GENOMIC DNA]</scope>
    <source>
        <strain evidence="4 5">TTM-71</strain>
    </source>
</reference>
<dbReference type="PANTHER" id="PTHR37296">
    <property type="entry name" value="CONSERVED VIRULENCE FACTOR B"/>
    <property type="match status" value="1"/>
</dbReference>
<accession>A0A4Q1D5C9</accession>
<proteinExistence type="inferred from homology"/>
<dbReference type="InterPro" id="IPR012340">
    <property type="entry name" value="NA-bd_OB-fold"/>
</dbReference>
<dbReference type="Pfam" id="PF17783">
    <property type="entry name" value="WHD_CvfB"/>
    <property type="match status" value="1"/>
</dbReference>
<protein>
    <submittedName>
        <fullName evidence="4">RNA-binding protein</fullName>
    </submittedName>
</protein>
<evidence type="ECO:0000256" key="1">
    <source>
        <dbReference type="PIRNR" id="PIRNR012524"/>
    </source>
</evidence>
<dbReference type="Gene3D" id="1.10.10.10">
    <property type="entry name" value="Winged helix-like DNA-binding domain superfamily/Winged helix DNA-binding domain"/>
    <property type="match status" value="1"/>
</dbReference>
<dbReference type="Pfam" id="PF13509">
    <property type="entry name" value="S1_2"/>
    <property type="match status" value="1"/>
</dbReference>
<keyword evidence="5" id="KW-1185">Reference proteome</keyword>
<dbReference type="PANTHER" id="PTHR37296:SF1">
    <property type="entry name" value="CONSERVED VIRULENCE FACTOR B"/>
    <property type="match status" value="1"/>
</dbReference>
<dbReference type="InterPro" id="IPR039566">
    <property type="entry name" value="CvfB_S1_st"/>
</dbReference>